<feature type="compositionally biased region" description="Basic and acidic residues" evidence="1">
    <location>
        <begin position="43"/>
        <end position="54"/>
    </location>
</feature>
<evidence type="ECO:0000256" key="1">
    <source>
        <dbReference type="SAM" id="MobiDB-lite"/>
    </source>
</evidence>
<proteinExistence type="predicted"/>
<dbReference type="Proteomes" id="UP000245942">
    <property type="component" value="Unassembled WGS sequence"/>
</dbReference>
<dbReference type="GeneID" id="37017010"/>
<gene>
    <name evidence="2" type="ORF">BCV69DRAFT_43595</name>
</gene>
<accession>A0A316U2N3</accession>
<feature type="region of interest" description="Disordered" evidence="1">
    <location>
        <begin position="29"/>
        <end position="72"/>
    </location>
</feature>
<reference evidence="2 3" key="1">
    <citation type="journal article" date="2018" name="Mol. Biol. Evol.">
        <title>Broad Genomic Sampling Reveals a Smut Pathogenic Ancestry of the Fungal Clade Ustilaginomycotina.</title>
        <authorList>
            <person name="Kijpornyongpan T."/>
            <person name="Mondo S.J."/>
            <person name="Barry K."/>
            <person name="Sandor L."/>
            <person name="Lee J."/>
            <person name="Lipzen A."/>
            <person name="Pangilinan J."/>
            <person name="LaButti K."/>
            <person name="Hainaut M."/>
            <person name="Henrissat B."/>
            <person name="Grigoriev I.V."/>
            <person name="Spatafora J.W."/>
            <person name="Aime M.C."/>
        </authorList>
    </citation>
    <scope>NUCLEOTIDE SEQUENCE [LARGE SCALE GENOMIC DNA]</scope>
    <source>
        <strain evidence="2 3">MCA 4718</strain>
    </source>
</reference>
<name>A0A316U2N3_9BASI</name>
<dbReference type="EMBL" id="KZ819331">
    <property type="protein sequence ID" value="PWN19576.1"/>
    <property type="molecule type" value="Genomic_DNA"/>
</dbReference>
<evidence type="ECO:0000313" key="2">
    <source>
        <dbReference type="EMBL" id="PWN19576.1"/>
    </source>
</evidence>
<protein>
    <submittedName>
        <fullName evidence="2">Uncharacterized protein</fullName>
    </submittedName>
</protein>
<organism evidence="2 3">
    <name type="scientific">Pseudomicrostroma glucosiphilum</name>
    <dbReference type="NCBI Taxonomy" id="1684307"/>
    <lineage>
        <taxon>Eukaryota</taxon>
        <taxon>Fungi</taxon>
        <taxon>Dikarya</taxon>
        <taxon>Basidiomycota</taxon>
        <taxon>Ustilaginomycotina</taxon>
        <taxon>Exobasidiomycetes</taxon>
        <taxon>Microstromatales</taxon>
        <taxon>Microstromatales incertae sedis</taxon>
        <taxon>Pseudomicrostroma</taxon>
    </lineage>
</organism>
<dbReference type="RefSeq" id="XP_025346736.1">
    <property type="nucleotide sequence ID" value="XM_025495276.1"/>
</dbReference>
<evidence type="ECO:0000313" key="3">
    <source>
        <dbReference type="Proteomes" id="UP000245942"/>
    </source>
</evidence>
<sequence>MATYAAGDRRSMMQALRRKGLLTITAASRRGSGQQAHFAGGQPERERAAWDGKYRQRKHREAVHPAGSDGTN</sequence>
<keyword evidence="3" id="KW-1185">Reference proteome</keyword>
<dbReference type="AlphaFoldDB" id="A0A316U2N3"/>